<comment type="caution">
    <text evidence="1">The sequence shown here is derived from an EMBL/GenBank/DDBJ whole genome shotgun (WGS) entry which is preliminary data.</text>
</comment>
<accession>A0A0K9PDW2</accession>
<name>A0A0K9PDW2_ZOSMR</name>
<organism evidence="1 2">
    <name type="scientific">Zostera marina</name>
    <name type="common">Eelgrass</name>
    <dbReference type="NCBI Taxonomy" id="29655"/>
    <lineage>
        <taxon>Eukaryota</taxon>
        <taxon>Viridiplantae</taxon>
        <taxon>Streptophyta</taxon>
        <taxon>Embryophyta</taxon>
        <taxon>Tracheophyta</taxon>
        <taxon>Spermatophyta</taxon>
        <taxon>Magnoliopsida</taxon>
        <taxon>Liliopsida</taxon>
        <taxon>Zosteraceae</taxon>
        <taxon>Zostera</taxon>
    </lineage>
</organism>
<dbReference type="EMBL" id="LFYR01000916">
    <property type="protein sequence ID" value="KMZ67248.1"/>
    <property type="molecule type" value="Genomic_DNA"/>
</dbReference>
<keyword evidence="2" id="KW-1185">Reference proteome</keyword>
<protein>
    <submittedName>
        <fullName evidence="1">Uncharacterized protein</fullName>
    </submittedName>
</protein>
<proteinExistence type="predicted"/>
<reference evidence="2" key="1">
    <citation type="journal article" date="2016" name="Nature">
        <title>The genome of the seagrass Zostera marina reveals angiosperm adaptation to the sea.</title>
        <authorList>
            <person name="Olsen J.L."/>
            <person name="Rouze P."/>
            <person name="Verhelst B."/>
            <person name="Lin Y.-C."/>
            <person name="Bayer T."/>
            <person name="Collen J."/>
            <person name="Dattolo E."/>
            <person name="De Paoli E."/>
            <person name="Dittami S."/>
            <person name="Maumus F."/>
            <person name="Michel G."/>
            <person name="Kersting A."/>
            <person name="Lauritano C."/>
            <person name="Lohaus R."/>
            <person name="Toepel M."/>
            <person name="Tonon T."/>
            <person name="Vanneste K."/>
            <person name="Amirebrahimi M."/>
            <person name="Brakel J."/>
            <person name="Bostroem C."/>
            <person name="Chovatia M."/>
            <person name="Grimwood J."/>
            <person name="Jenkins J.W."/>
            <person name="Jueterbock A."/>
            <person name="Mraz A."/>
            <person name="Stam W.T."/>
            <person name="Tice H."/>
            <person name="Bornberg-Bauer E."/>
            <person name="Green P.J."/>
            <person name="Pearson G.A."/>
            <person name="Procaccini G."/>
            <person name="Duarte C.M."/>
            <person name="Schmutz J."/>
            <person name="Reusch T.B.H."/>
            <person name="Van de Peer Y."/>
        </authorList>
    </citation>
    <scope>NUCLEOTIDE SEQUENCE [LARGE SCALE GENOMIC DNA]</scope>
    <source>
        <strain evidence="2">cv. Finnish</strain>
    </source>
</reference>
<dbReference type="AlphaFoldDB" id="A0A0K9PDW2"/>
<gene>
    <name evidence="1" type="ORF">ZOSMA_270G00210</name>
</gene>
<evidence type="ECO:0000313" key="1">
    <source>
        <dbReference type="EMBL" id="KMZ67248.1"/>
    </source>
</evidence>
<sequence length="75" mass="8761">MYYLYQFPTNTSSTSISLLIFRSGRRSRSIGIREKVLHFESVLKPYTFVKLFPSSSVNKSKKESQRLRILSTIKL</sequence>
<dbReference type="Proteomes" id="UP000036987">
    <property type="component" value="Unassembled WGS sequence"/>
</dbReference>
<evidence type="ECO:0000313" key="2">
    <source>
        <dbReference type="Proteomes" id="UP000036987"/>
    </source>
</evidence>